<keyword evidence="2" id="KW-0812">Transmembrane</keyword>
<sequence length="494" mass="52139">MGALWANRERRRYAVMACATVLVVAVVCAVALITRGSGKAGGAAGTRAPGTAARTVWTPDPHGTTAATGTGKAVLGLRFALNVFYLPRYSPPAGAPFAPEYTIDLKSLPASPGQSPTPVRDVRVSLDLSAFKGKADIYDVNKGYGCVRTDFHLDCALGGIEQGAIFVPFRAKPKPDTARGPAGSLKMTVRSANAPTLRHTTRLIVGSPYLTARQDYPRLTGVRPGGEIRLTPAFGNKGDTAVDGGLTLLISTRDATLPLRYGNCRYNKATGATFAWCDLPGPLPAGAAYETDGPVTAVADAEARTGEMRFSVWRTVDGDYLSRLPASAPRGSGAPLRLRPVDGSAFTGVDLRRSESAGAGLSFETTQKYDVEAVGFTIKGKVGQVLDVTVPYPLGEGWTPRGRSGSFWVTLPQGVTVIDVPPESHSGDIPYCSPDPDKEGRAVCSGPEPPGTVMRVRIDKRVEGARGSVTFHSDPSVDPDQRNNTAPVKVEYGP</sequence>
<keyword evidence="2" id="KW-0472">Membrane</keyword>
<dbReference type="Proteomes" id="UP000641386">
    <property type="component" value="Unassembled WGS sequence"/>
</dbReference>
<dbReference type="EMBL" id="BNBC01000015">
    <property type="protein sequence ID" value="GHE77173.1"/>
    <property type="molecule type" value="Genomic_DNA"/>
</dbReference>
<feature type="compositionally biased region" description="Low complexity" evidence="1">
    <location>
        <begin position="45"/>
        <end position="55"/>
    </location>
</feature>
<reference evidence="3" key="2">
    <citation type="submission" date="2020-09" db="EMBL/GenBank/DDBJ databases">
        <authorList>
            <person name="Sun Q."/>
            <person name="Ohkuma M."/>
        </authorList>
    </citation>
    <scope>NUCLEOTIDE SEQUENCE</scope>
    <source>
        <strain evidence="3">JCM 3302</strain>
    </source>
</reference>
<gene>
    <name evidence="3" type="ORF">GCM10014715_35300</name>
</gene>
<dbReference type="AlphaFoldDB" id="A0A919A088"/>
<feature type="transmembrane region" description="Helical" evidence="2">
    <location>
        <begin position="12"/>
        <end position="33"/>
    </location>
</feature>
<evidence type="ECO:0000256" key="1">
    <source>
        <dbReference type="SAM" id="MobiDB-lite"/>
    </source>
</evidence>
<feature type="region of interest" description="Disordered" evidence="1">
    <location>
        <begin position="465"/>
        <end position="494"/>
    </location>
</feature>
<comment type="caution">
    <text evidence="3">The sequence shown here is derived from an EMBL/GenBank/DDBJ whole genome shotgun (WGS) entry which is preliminary data.</text>
</comment>
<organism evidence="3 4">
    <name type="scientific">Streptomyces spiralis</name>
    <dbReference type="NCBI Taxonomy" id="66376"/>
    <lineage>
        <taxon>Bacteria</taxon>
        <taxon>Bacillati</taxon>
        <taxon>Actinomycetota</taxon>
        <taxon>Actinomycetes</taxon>
        <taxon>Kitasatosporales</taxon>
        <taxon>Streptomycetaceae</taxon>
        <taxon>Streptomyces</taxon>
    </lineage>
</organism>
<keyword evidence="2" id="KW-1133">Transmembrane helix</keyword>
<protein>
    <submittedName>
        <fullName evidence="3">Uncharacterized protein</fullName>
    </submittedName>
</protein>
<name>A0A919A088_9ACTN</name>
<dbReference type="RefSeq" id="WP_189901353.1">
    <property type="nucleotide sequence ID" value="NZ_BNBC01000015.1"/>
</dbReference>
<feature type="region of interest" description="Disordered" evidence="1">
    <location>
        <begin position="37"/>
        <end position="62"/>
    </location>
</feature>
<reference evidence="3" key="1">
    <citation type="journal article" date="2014" name="Int. J. Syst. Evol. Microbiol.">
        <title>Complete genome sequence of Corynebacterium casei LMG S-19264T (=DSM 44701T), isolated from a smear-ripened cheese.</title>
        <authorList>
            <consortium name="US DOE Joint Genome Institute (JGI-PGF)"/>
            <person name="Walter F."/>
            <person name="Albersmeier A."/>
            <person name="Kalinowski J."/>
            <person name="Ruckert C."/>
        </authorList>
    </citation>
    <scope>NUCLEOTIDE SEQUENCE</scope>
    <source>
        <strain evidence="3">JCM 3302</strain>
    </source>
</reference>
<feature type="region of interest" description="Disordered" evidence="1">
    <location>
        <begin position="420"/>
        <end position="453"/>
    </location>
</feature>
<keyword evidence="4" id="KW-1185">Reference proteome</keyword>
<proteinExistence type="predicted"/>
<evidence type="ECO:0000256" key="2">
    <source>
        <dbReference type="SAM" id="Phobius"/>
    </source>
</evidence>
<evidence type="ECO:0000313" key="3">
    <source>
        <dbReference type="EMBL" id="GHE77173.1"/>
    </source>
</evidence>
<evidence type="ECO:0000313" key="4">
    <source>
        <dbReference type="Proteomes" id="UP000641386"/>
    </source>
</evidence>
<accession>A0A919A088</accession>